<evidence type="ECO:0000313" key="3">
    <source>
        <dbReference type="Proteomes" id="UP000182130"/>
    </source>
</evidence>
<dbReference type="GO" id="GO:0005975">
    <property type="term" value="P:carbohydrate metabolic process"/>
    <property type="evidence" value="ECO:0007669"/>
    <property type="project" value="UniProtKB-ARBA"/>
</dbReference>
<proteinExistence type="predicted"/>
<evidence type="ECO:0000259" key="1">
    <source>
        <dbReference type="PROSITE" id="PS50093"/>
    </source>
</evidence>
<dbReference type="Proteomes" id="UP000182130">
    <property type="component" value="Unassembled WGS sequence"/>
</dbReference>
<sequence length="205" mass="22261">MVDWDYKRNDGISNWETFQTQACSYPSDPVDRPVGPSRPAFSITEFRSLALKPAKIVTQPGRHTLKGAYTNVYAEVSDQGFSPRLAGKVISVRAHPSSFAWNYGDGTTKTFTIQGGPLRPDQAELDSETRTSHVYTATGDYHISVSTTYTGEYSVDGGPWVPIIGTAQVNSPAVPISVWRTETHLYAENCLENPNGAGCPGTAGK</sequence>
<organism evidence="2 3">
    <name type="scientific">Arthrobacter cupressi</name>
    <dbReference type="NCBI Taxonomy" id="1045773"/>
    <lineage>
        <taxon>Bacteria</taxon>
        <taxon>Bacillati</taxon>
        <taxon>Actinomycetota</taxon>
        <taxon>Actinomycetes</taxon>
        <taxon>Micrococcales</taxon>
        <taxon>Micrococcaceae</taxon>
        <taxon>Arthrobacter</taxon>
    </lineage>
</organism>
<keyword evidence="3" id="KW-1185">Reference proteome</keyword>
<evidence type="ECO:0000313" key="2">
    <source>
        <dbReference type="EMBL" id="SDI17686.1"/>
    </source>
</evidence>
<dbReference type="STRING" id="1045773.SAMN05216555_101230"/>
<accession>A0A1G8IFJ1</accession>
<dbReference type="InterPro" id="IPR013783">
    <property type="entry name" value="Ig-like_fold"/>
</dbReference>
<dbReference type="SUPFAM" id="SSF49299">
    <property type="entry name" value="PKD domain"/>
    <property type="match status" value="1"/>
</dbReference>
<dbReference type="Gene3D" id="2.60.40.10">
    <property type="entry name" value="Immunoglobulins"/>
    <property type="match status" value="1"/>
</dbReference>
<dbReference type="PROSITE" id="PS50093">
    <property type="entry name" value="PKD"/>
    <property type="match status" value="1"/>
</dbReference>
<dbReference type="EMBL" id="FNEI01000001">
    <property type="protein sequence ID" value="SDI17686.1"/>
    <property type="molecule type" value="Genomic_DNA"/>
</dbReference>
<reference evidence="3" key="1">
    <citation type="submission" date="2016-10" db="EMBL/GenBank/DDBJ databases">
        <authorList>
            <person name="Varghese N."/>
            <person name="Submissions S."/>
        </authorList>
    </citation>
    <scope>NUCLEOTIDE SEQUENCE [LARGE SCALE GENOMIC DNA]</scope>
    <source>
        <strain evidence="3">CGMCC 1.10783</strain>
    </source>
</reference>
<gene>
    <name evidence="2" type="ORF">SAMN05216555_101230</name>
</gene>
<dbReference type="InterPro" id="IPR035986">
    <property type="entry name" value="PKD_dom_sf"/>
</dbReference>
<name>A0A1G8IFJ1_9MICC</name>
<dbReference type="InterPro" id="IPR000601">
    <property type="entry name" value="PKD_dom"/>
</dbReference>
<protein>
    <recommendedName>
        <fullName evidence="1">PKD domain-containing protein</fullName>
    </recommendedName>
</protein>
<feature type="domain" description="PKD" evidence="1">
    <location>
        <begin position="96"/>
        <end position="148"/>
    </location>
</feature>
<dbReference type="AlphaFoldDB" id="A0A1G8IFJ1"/>